<feature type="compositionally biased region" description="Basic and acidic residues" evidence="1">
    <location>
        <begin position="43"/>
        <end position="62"/>
    </location>
</feature>
<evidence type="ECO:0000313" key="2">
    <source>
        <dbReference type="EMBL" id="AWP09261.1"/>
    </source>
</evidence>
<sequence>FLGVVPAVEKCEGETTEEIQDSAVRLRDTDEGKFRQFTFIKDNTGRGRRDNGQGRGQREGNK</sequence>
<reference evidence="2 3" key="1">
    <citation type="submission" date="2017-12" db="EMBL/GenBank/DDBJ databases">
        <title>Integrating genomic resources of turbot (Scophthalmus maximus) in depth evaluation of genetic and physical mapping variation across individuals.</title>
        <authorList>
            <person name="Martinez P."/>
        </authorList>
    </citation>
    <scope>NUCLEOTIDE SEQUENCE [LARGE SCALE GENOMIC DNA]</scope>
</reference>
<dbReference type="Proteomes" id="UP000246464">
    <property type="component" value="Chromosome 11"/>
</dbReference>
<feature type="non-terminal residue" evidence="2">
    <location>
        <position position="62"/>
    </location>
</feature>
<dbReference type="EMBL" id="CP026253">
    <property type="protein sequence ID" value="AWP09261.1"/>
    <property type="molecule type" value="Genomic_DNA"/>
</dbReference>
<evidence type="ECO:0000256" key="1">
    <source>
        <dbReference type="SAM" id="MobiDB-lite"/>
    </source>
</evidence>
<dbReference type="AlphaFoldDB" id="A0A2U9BYL5"/>
<name>A0A2U9BYL5_SCOMX</name>
<organism evidence="2 3">
    <name type="scientific">Scophthalmus maximus</name>
    <name type="common">Turbot</name>
    <name type="synonym">Psetta maxima</name>
    <dbReference type="NCBI Taxonomy" id="52904"/>
    <lineage>
        <taxon>Eukaryota</taxon>
        <taxon>Metazoa</taxon>
        <taxon>Chordata</taxon>
        <taxon>Craniata</taxon>
        <taxon>Vertebrata</taxon>
        <taxon>Euteleostomi</taxon>
        <taxon>Actinopterygii</taxon>
        <taxon>Neopterygii</taxon>
        <taxon>Teleostei</taxon>
        <taxon>Neoteleostei</taxon>
        <taxon>Acanthomorphata</taxon>
        <taxon>Carangaria</taxon>
        <taxon>Pleuronectiformes</taxon>
        <taxon>Pleuronectoidei</taxon>
        <taxon>Scophthalmidae</taxon>
        <taxon>Scophthalmus</taxon>
    </lineage>
</organism>
<accession>A0A2U9BYL5</accession>
<proteinExistence type="predicted"/>
<protein>
    <submittedName>
        <fullName evidence="2">Uncharacterized protein</fullName>
    </submittedName>
</protein>
<feature type="non-terminal residue" evidence="2">
    <location>
        <position position="1"/>
    </location>
</feature>
<feature type="region of interest" description="Disordered" evidence="1">
    <location>
        <begin position="38"/>
        <end position="62"/>
    </location>
</feature>
<evidence type="ECO:0000313" key="3">
    <source>
        <dbReference type="Proteomes" id="UP000246464"/>
    </source>
</evidence>
<keyword evidence="3" id="KW-1185">Reference proteome</keyword>
<gene>
    <name evidence="2" type="ORF">SMAX5B_002680</name>
</gene>